<comment type="caution">
    <text evidence="17">The sequence shown here is derived from an EMBL/GenBank/DDBJ whole genome shotgun (WGS) entry which is preliminary data.</text>
</comment>
<feature type="transmembrane region" description="Helical" evidence="14">
    <location>
        <begin position="166"/>
        <end position="185"/>
    </location>
</feature>
<evidence type="ECO:0000259" key="15">
    <source>
        <dbReference type="PROSITE" id="PS50109"/>
    </source>
</evidence>
<proteinExistence type="predicted"/>
<dbReference type="InterPro" id="IPR005467">
    <property type="entry name" value="His_kinase_dom"/>
</dbReference>
<dbReference type="Pfam" id="PF02518">
    <property type="entry name" value="HATPase_c"/>
    <property type="match status" value="1"/>
</dbReference>
<dbReference type="InterPro" id="IPR004358">
    <property type="entry name" value="Sig_transdc_His_kin-like_C"/>
</dbReference>
<evidence type="ECO:0000256" key="5">
    <source>
        <dbReference type="ARBA" id="ARBA00022553"/>
    </source>
</evidence>
<evidence type="ECO:0000313" key="17">
    <source>
        <dbReference type="EMBL" id="HFZ09370.1"/>
    </source>
</evidence>
<dbReference type="SMART" id="SM00304">
    <property type="entry name" value="HAMP"/>
    <property type="match status" value="1"/>
</dbReference>
<dbReference type="Gene3D" id="3.30.565.10">
    <property type="entry name" value="Histidine kinase-like ATPase, C-terminal domain"/>
    <property type="match status" value="1"/>
</dbReference>
<keyword evidence="11 14" id="KW-1133">Transmembrane helix</keyword>
<dbReference type="InterPro" id="IPR050398">
    <property type="entry name" value="HssS/ArlS-like"/>
</dbReference>
<dbReference type="SMART" id="SM00387">
    <property type="entry name" value="HATPase_c"/>
    <property type="match status" value="1"/>
</dbReference>
<evidence type="ECO:0000256" key="12">
    <source>
        <dbReference type="ARBA" id="ARBA00023012"/>
    </source>
</evidence>
<dbReference type="Gene3D" id="6.10.340.10">
    <property type="match status" value="1"/>
</dbReference>
<dbReference type="PANTHER" id="PTHR45528:SF1">
    <property type="entry name" value="SENSOR HISTIDINE KINASE CPXA"/>
    <property type="match status" value="1"/>
</dbReference>
<dbReference type="Pfam" id="PF00512">
    <property type="entry name" value="HisKA"/>
    <property type="match status" value="1"/>
</dbReference>
<gene>
    <name evidence="17" type="ORF">ENV41_04490</name>
</gene>
<organism evidence="17">
    <name type="scientific">candidate division CPR3 bacterium</name>
    <dbReference type="NCBI Taxonomy" id="2268181"/>
    <lineage>
        <taxon>Bacteria</taxon>
        <taxon>Bacteria division CPR3</taxon>
    </lineage>
</organism>
<evidence type="ECO:0000256" key="14">
    <source>
        <dbReference type="SAM" id="Phobius"/>
    </source>
</evidence>
<comment type="subcellular location">
    <subcellularLocation>
        <location evidence="2">Cell membrane</location>
        <topology evidence="2">Multi-pass membrane protein</topology>
    </subcellularLocation>
</comment>
<feature type="transmembrane region" description="Helical" evidence="14">
    <location>
        <begin position="12"/>
        <end position="33"/>
    </location>
</feature>
<evidence type="ECO:0000259" key="16">
    <source>
        <dbReference type="PROSITE" id="PS50885"/>
    </source>
</evidence>
<dbReference type="InterPro" id="IPR036097">
    <property type="entry name" value="HisK_dim/P_sf"/>
</dbReference>
<evidence type="ECO:0000256" key="7">
    <source>
        <dbReference type="ARBA" id="ARBA00022692"/>
    </source>
</evidence>
<dbReference type="InterPro" id="IPR003660">
    <property type="entry name" value="HAMP_dom"/>
</dbReference>
<evidence type="ECO:0000256" key="9">
    <source>
        <dbReference type="ARBA" id="ARBA00022777"/>
    </source>
</evidence>
<evidence type="ECO:0000256" key="3">
    <source>
        <dbReference type="ARBA" id="ARBA00012438"/>
    </source>
</evidence>
<keyword evidence="5" id="KW-0597">Phosphoprotein</keyword>
<keyword evidence="6" id="KW-0808">Transferase</keyword>
<keyword evidence="7 14" id="KW-0812">Transmembrane</keyword>
<feature type="domain" description="Histidine kinase" evidence="15">
    <location>
        <begin position="265"/>
        <end position="485"/>
    </location>
</feature>
<dbReference type="GO" id="GO:0005886">
    <property type="term" value="C:plasma membrane"/>
    <property type="evidence" value="ECO:0007669"/>
    <property type="project" value="UniProtKB-SubCell"/>
</dbReference>
<keyword evidence="4" id="KW-1003">Cell membrane</keyword>
<protein>
    <recommendedName>
        <fullName evidence="3">histidine kinase</fullName>
        <ecNumber evidence="3">2.7.13.3</ecNumber>
    </recommendedName>
</protein>
<keyword evidence="8" id="KW-0547">Nucleotide-binding</keyword>
<evidence type="ECO:0000256" key="4">
    <source>
        <dbReference type="ARBA" id="ARBA00022475"/>
    </source>
</evidence>
<evidence type="ECO:0000256" key="6">
    <source>
        <dbReference type="ARBA" id="ARBA00022679"/>
    </source>
</evidence>
<evidence type="ECO:0000256" key="1">
    <source>
        <dbReference type="ARBA" id="ARBA00000085"/>
    </source>
</evidence>
<dbReference type="PANTHER" id="PTHR45528">
    <property type="entry name" value="SENSOR HISTIDINE KINASE CPXA"/>
    <property type="match status" value="1"/>
</dbReference>
<dbReference type="SUPFAM" id="SSF47384">
    <property type="entry name" value="Homodimeric domain of signal transducing histidine kinase"/>
    <property type="match status" value="1"/>
</dbReference>
<dbReference type="InterPro" id="IPR036890">
    <property type="entry name" value="HATPase_C_sf"/>
</dbReference>
<dbReference type="PROSITE" id="PS50885">
    <property type="entry name" value="HAMP"/>
    <property type="match status" value="1"/>
</dbReference>
<keyword evidence="12" id="KW-0902">Two-component regulatory system</keyword>
<dbReference type="PRINTS" id="PR00344">
    <property type="entry name" value="BCTRLSENSOR"/>
</dbReference>
<evidence type="ECO:0000256" key="11">
    <source>
        <dbReference type="ARBA" id="ARBA00022989"/>
    </source>
</evidence>
<dbReference type="PROSITE" id="PS50109">
    <property type="entry name" value="HIS_KIN"/>
    <property type="match status" value="1"/>
</dbReference>
<dbReference type="SUPFAM" id="SSF158472">
    <property type="entry name" value="HAMP domain-like"/>
    <property type="match status" value="1"/>
</dbReference>
<sequence length="494" mass="56829">MKYRSIRVKLLSSFGITFSVLYALLISILFLLASRFFSQNMKRNALSFVKLTFKEVSETYLDYYSTNPLRFAEKINLVLNSIPDLSKIVIFDSLGNMVFSTTQLFSKERENEDLPLSPRLIKSYEIKDKLDKEYYVLVPVLNETGRNIHSILYSFSREKEFQFRRFIAIFGLFIYSILFLITLLIDNLLMGRFVSNIEKLKQIAESVQSGNYSVRAFINSGDEIMYLSDTMNSMLESINTYIYNLKAMVEELEARDRARDEILANISHELRTPLTASKGYVELMLSGNMGPLSEEQLRALEIISRNLNRLEVETKKLLYSSKMAIENIKINLSRIDIEKAFAEVKENFHNEIKKKNLRLITEFEAKEVCADYDQLRSIIENLISNAIKFTPDGGLIEVKTNSEKIGDKGYFKISLFNTSPKIPESDLNKIFEPFYQVNPGTKKEKSGVGLGLYIVKRAVELHKGFVRALNSENGVKFEVYLPLMEACDEEDSRG</sequence>
<dbReference type="InterPro" id="IPR003594">
    <property type="entry name" value="HATPase_dom"/>
</dbReference>
<dbReference type="Pfam" id="PF00672">
    <property type="entry name" value="HAMP"/>
    <property type="match status" value="1"/>
</dbReference>
<name>A0A7V3JAK0_UNCC3</name>
<evidence type="ECO:0000256" key="10">
    <source>
        <dbReference type="ARBA" id="ARBA00022840"/>
    </source>
</evidence>
<accession>A0A7V3JAK0</accession>
<dbReference type="SUPFAM" id="SSF55874">
    <property type="entry name" value="ATPase domain of HSP90 chaperone/DNA topoisomerase II/histidine kinase"/>
    <property type="match status" value="1"/>
</dbReference>
<dbReference type="SMART" id="SM00388">
    <property type="entry name" value="HisKA"/>
    <property type="match status" value="1"/>
</dbReference>
<dbReference type="InterPro" id="IPR003661">
    <property type="entry name" value="HisK_dim/P_dom"/>
</dbReference>
<dbReference type="CDD" id="cd00082">
    <property type="entry name" value="HisKA"/>
    <property type="match status" value="1"/>
</dbReference>
<keyword evidence="9 17" id="KW-0418">Kinase</keyword>
<dbReference type="EC" id="2.7.13.3" evidence="3"/>
<evidence type="ECO:0000256" key="8">
    <source>
        <dbReference type="ARBA" id="ARBA00022741"/>
    </source>
</evidence>
<dbReference type="GO" id="GO:0000155">
    <property type="term" value="F:phosphorelay sensor kinase activity"/>
    <property type="evidence" value="ECO:0007669"/>
    <property type="project" value="InterPro"/>
</dbReference>
<evidence type="ECO:0000256" key="2">
    <source>
        <dbReference type="ARBA" id="ARBA00004651"/>
    </source>
</evidence>
<feature type="domain" description="HAMP" evidence="16">
    <location>
        <begin position="191"/>
        <end position="243"/>
    </location>
</feature>
<keyword evidence="13 14" id="KW-0472">Membrane</keyword>
<evidence type="ECO:0000256" key="13">
    <source>
        <dbReference type="ARBA" id="ARBA00023136"/>
    </source>
</evidence>
<dbReference type="AlphaFoldDB" id="A0A7V3JAK0"/>
<dbReference type="CDD" id="cd06225">
    <property type="entry name" value="HAMP"/>
    <property type="match status" value="1"/>
</dbReference>
<dbReference type="Gene3D" id="1.10.287.130">
    <property type="match status" value="1"/>
</dbReference>
<comment type="catalytic activity">
    <reaction evidence="1">
        <text>ATP + protein L-histidine = ADP + protein N-phospho-L-histidine.</text>
        <dbReference type="EC" id="2.7.13.3"/>
    </reaction>
</comment>
<dbReference type="EMBL" id="DTGG01000135">
    <property type="protein sequence ID" value="HFZ09370.1"/>
    <property type="molecule type" value="Genomic_DNA"/>
</dbReference>
<dbReference type="GO" id="GO:0005524">
    <property type="term" value="F:ATP binding"/>
    <property type="evidence" value="ECO:0007669"/>
    <property type="project" value="UniProtKB-KW"/>
</dbReference>
<reference evidence="17" key="1">
    <citation type="journal article" date="2020" name="mSystems">
        <title>Genome- and Community-Level Interaction Insights into Carbon Utilization and Element Cycling Functions of Hydrothermarchaeota in Hydrothermal Sediment.</title>
        <authorList>
            <person name="Zhou Z."/>
            <person name="Liu Y."/>
            <person name="Xu W."/>
            <person name="Pan J."/>
            <person name="Luo Z.H."/>
            <person name="Li M."/>
        </authorList>
    </citation>
    <scope>NUCLEOTIDE SEQUENCE [LARGE SCALE GENOMIC DNA]</scope>
    <source>
        <strain evidence="17">SpSt-757</strain>
    </source>
</reference>
<keyword evidence="10" id="KW-0067">ATP-binding</keyword>